<gene>
    <name evidence="1" type="ORF">BDR25DRAFT_266178</name>
</gene>
<name>A0ACB6QLF1_9PLEO</name>
<dbReference type="Proteomes" id="UP000799755">
    <property type="component" value="Unassembled WGS sequence"/>
</dbReference>
<protein>
    <submittedName>
        <fullName evidence="1">Uncharacterized protein</fullName>
    </submittedName>
</protein>
<comment type="caution">
    <text evidence="1">The sequence shown here is derived from an EMBL/GenBank/DDBJ whole genome shotgun (WGS) entry which is preliminary data.</text>
</comment>
<proteinExistence type="predicted"/>
<keyword evidence="2" id="KW-1185">Reference proteome</keyword>
<evidence type="ECO:0000313" key="1">
    <source>
        <dbReference type="EMBL" id="KAF2467799.1"/>
    </source>
</evidence>
<reference evidence="1" key="1">
    <citation type="journal article" date="2020" name="Stud. Mycol.">
        <title>101 Dothideomycetes genomes: a test case for predicting lifestyles and emergence of pathogens.</title>
        <authorList>
            <person name="Haridas S."/>
            <person name="Albert R."/>
            <person name="Binder M."/>
            <person name="Bloem J."/>
            <person name="Labutti K."/>
            <person name="Salamov A."/>
            <person name="Andreopoulos B."/>
            <person name="Baker S."/>
            <person name="Barry K."/>
            <person name="Bills G."/>
            <person name="Bluhm B."/>
            <person name="Cannon C."/>
            <person name="Castanera R."/>
            <person name="Culley D."/>
            <person name="Daum C."/>
            <person name="Ezra D."/>
            <person name="Gonzalez J."/>
            <person name="Henrissat B."/>
            <person name="Kuo A."/>
            <person name="Liang C."/>
            <person name="Lipzen A."/>
            <person name="Lutzoni F."/>
            <person name="Magnuson J."/>
            <person name="Mondo S."/>
            <person name="Nolan M."/>
            <person name="Ohm R."/>
            <person name="Pangilinan J."/>
            <person name="Park H.-J."/>
            <person name="Ramirez L."/>
            <person name="Alfaro M."/>
            <person name="Sun H."/>
            <person name="Tritt A."/>
            <person name="Yoshinaga Y."/>
            <person name="Zwiers L.-H."/>
            <person name="Turgeon B."/>
            <person name="Goodwin S."/>
            <person name="Spatafora J."/>
            <person name="Crous P."/>
            <person name="Grigoriev I."/>
        </authorList>
    </citation>
    <scope>NUCLEOTIDE SEQUENCE</scope>
    <source>
        <strain evidence="1">ATCC 200398</strain>
    </source>
</reference>
<accession>A0ACB6QLF1</accession>
<sequence>MLSSKGLRPAHIVPSLRSHQCSAGRPNSSRQFSNIPRRAAFSAPSCRTSRLHSTNWRTGAIIYPIALSPSTTVRNGSWYAPWSWGRSSQNPSSSSTPADVAAPPSAPPLPTSPPPAEPAVISQTPELSPTDIESPADVSSGSSWYNPWSWGRSTSGSSDPAPATMSSGASSSAQEPATTSQTPELSPGTVDSTPVLNVPSSAQATEKNLEDILGYDPAANPAEASLGPIDPSQVTEHIGYLKELGLDYGWGITSTMQWMFEHIYIYSGLSWGGAIIVGTLVVRALSLYPLIRTADGQARMASISPVVKKLQTESTEAMRNNDTQRSLQLRRQVSAEYKLAGTSLFKTFGGMIFQGVLGFGAFRLLRGMASLPVPGLETAGFAWFTDLTVSDPYYILPLTVGLSMHLMARFGGEAGPSTQGATPGVKLVTHYILPFFMTTITTWQPAALQIYFGLTTILGMVLGRTLRVPAVRDYLGIKQMPTKEATAFWKRVTDGEIPWEAVKRNPDGTITVAKQYLQGPKKYSLEYKAPTSTLKKPASSPASISTSTSRKPSSGTPSPPASPPKINLRRGATMPAHLAALKPTPQVDPQTALGDYDINDGPPAGIRAKMDWYWRNYKPGMLFRRVRFWAAGIMGSDVGQAKIASERKKKARERAEEFERRRRERG</sequence>
<organism evidence="1 2">
    <name type="scientific">Lindgomyces ingoldianus</name>
    <dbReference type="NCBI Taxonomy" id="673940"/>
    <lineage>
        <taxon>Eukaryota</taxon>
        <taxon>Fungi</taxon>
        <taxon>Dikarya</taxon>
        <taxon>Ascomycota</taxon>
        <taxon>Pezizomycotina</taxon>
        <taxon>Dothideomycetes</taxon>
        <taxon>Pleosporomycetidae</taxon>
        <taxon>Pleosporales</taxon>
        <taxon>Lindgomycetaceae</taxon>
        <taxon>Lindgomyces</taxon>
    </lineage>
</organism>
<evidence type="ECO:0000313" key="2">
    <source>
        <dbReference type="Proteomes" id="UP000799755"/>
    </source>
</evidence>
<dbReference type="EMBL" id="MU003518">
    <property type="protein sequence ID" value="KAF2467799.1"/>
    <property type="molecule type" value="Genomic_DNA"/>
</dbReference>